<dbReference type="InterPro" id="IPR037185">
    <property type="entry name" value="EmrE-like"/>
</dbReference>
<evidence type="ECO:0000256" key="4">
    <source>
        <dbReference type="ARBA" id="ARBA00022519"/>
    </source>
</evidence>
<evidence type="ECO:0000256" key="11">
    <source>
        <dbReference type="SAM" id="Phobius"/>
    </source>
</evidence>
<sequence length="144" mass="14981">MTLRPATVAPLILVAVFLAVDTATQLAFKGAAEAIGDIPLGLDFLAAAAGTAFAWLAVGLYFATYVLWMLVLRTTALSRAFPLTALSYVSVPLFAWLAFGETVDARTAAGIGLILVGVALVGHGEDAEVEAEAVAKPELTRCET</sequence>
<evidence type="ECO:0000259" key="12">
    <source>
        <dbReference type="Pfam" id="PF00892"/>
    </source>
</evidence>
<dbReference type="PANTHER" id="PTHR30561:SF9">
    <property type="entry name" value="4-AMINO-4-DEOXY-L-ARABINOSE-PHOSPHOUNDECAPRENOL FLIPPASE SUBUNIT ARNF-RELATED"/>
    <property type="match status" value="1"/>
</dbReference>
<gene>
    <name evidence="13" type="ORF">V5F30_10435</name>
</gene>
<organism evidence="13 14">
    <name type="scientific">Xanthobacter aminoxidans</name>
    <dbReference type="NCBI Taxonomy" id="186280"/>
    <lineage>
        <taxon>Bacteria</taxon>
        <taxon>Pseudomonadati</taxon>
        <taxon>Pseudomonadota</taxon>
        <taxon>Alphaproteobacteria</taxon>
        <taxon>Hyphomicrobiales</taxon>
        <taxon>Xanthobacteraceae</taxon>
        <taxon>Xanthobacter</taxon>
    </lineage>
</organism>
<feature type="transmembrane region" description="Helical" evidence="11">
    <location>
        <begin position="44"/>
        <end position="68"/>
    </location>
</feature>
<evidence type="ECO:0000256" key="2">
    <source>
        <dbReference type="ARBA" id="ARBA00022475"/>
    </source>
</evidence>
<reference evidence="13 14" key="1">
    <citation type="submission" date="2024-02" db="EMBL/GenBank/DDBJ databases">
        <title>Expansion and revision of Xanthobacter and proposal of Roseixanthobacter gen. nov.</title>
        <authorList>
            <person name="Soltysiak M.P.M."/>
            <person name="Jalihal A."/>
            <person name="Ory A."/>
            <person name="Chrisophersen C."/>
            <person name="Lee A.D."/>
            <person name="Boulton J."/>
            <person name="Springer M."/>
        </authorList>
    </citation>
    <scope>NUCLEOTIDE SEQUENCE [LARGE SCALE GENOMIC DNA]</scope>
    <source>
        <strain evidence="13 14">CB5</strain>
    </source>
</reference>
<keyword evidence="14" id="KW-1185">Reference proteome</keyword>
<dbReference type="SUPFAM" id="SSF103481">
    <property type="entry name" value="Multidrug resistance efflux transporter EmrE"/>
    <property type="match status" value="1"/>
</dbReference>
<evidence type="ECO:0000256" key="8">
    <source>
        <dbReference type="ARBA" id="ARBA00022989"/>
    </source>
</evidence>
<name>A0ABW6ZFQ2_9HYPH</name>
<proteinExistence type="predicted"/>
<dbReference type="RefSeq" id="WP_394007883.1">
    <property type="nucleotide sequence ID" value="NZ_JBAFUR010000002.1"/>
</dbReference>
<dbReference type="Pfam" id="PF00892">
    <property type="entry name" value="EamA"/>
    <property type="match status" value="1"/>
</dbReference>
<dbReference type="Gene3D" id="1.10.3730.20">
    <property type="match status" value="1"/>
</dbReference>
<keyword evidence="3" id="KW-0444">Lipid biosynthesis</keyword>
<comment type="caution">
    <text evidence="13">The sequence shown here is derived from an EMBL/GenBank/DDBJ whole genome shotgun (WGS) entry which is preliminary data.</text>
</comment>
<keyword evidence="9" id="KW-0443">Lipid metabolism</keyword>
<dbReference type="Proteomes" id="UP001604043">
    <property type="component" value="Unassembled WGS sequence"/>
</dbReference>
<evidence type="ECO:0000256" key="7">
    <source>
        <dbReference type="ARBA" id="ARBA00022985"/>
    </source>
</evidence>
<keyword evidence="8 11" id="KW-1133">Transmembrane helix</keyword>
<comment type="subcellular location">
    <subcellularLocation>
        <location evidence="1">Cell membrane</location>
        <topology evidence="1">Multi-pass membrane protein</topology>
    </subcellularLocation>
</comment>
<keyword evidence="5" id="KW-0441">Lipid A biosynthesis</keyword>
<dbReference type="InterPro" id="IPR000620">
    <property type="entry name" value="EamA_dom"/>
</dbReference>
<evidence type="ECO:0000256" key="3">
    <source>
        <dbReference type="ARBA" id="ARBA00022516"/>
    </source>
</evidence>
<feature type="transmembrane region" description="Helical" evidence="11">
    <location>
        <begin position="80"/>
        <end position="99"/>
    </location>
</feature>
<evidence type="ECO:0000313" key="13">
    <source>
        <dbReference type="EMBL" id="MFG1252622.1"/>
    </source>
</evidence>
<evidence type="ECO:0000256" key="5">
    <source>
        <dbReference type="ARBA" id="ARBA00022556"/>
    </source>
</evidence>
<protein>
    <submittedName>
        <fullName evidence="13">EamA family transporter</fullName>
    </submittedName>
</protein>
<evidence type="ECO:0000256" key="1">
    <source>
        <dbReference type="ARBA" id="ARBA00004651"/>
    </source>
</evidence>
<dbReference type="EMBL" id="JBAFUR010000002">
    <property type="protein sequence ID" value="MFG1252622.1"/>
    <property type="molecule type" value="Genomic_DNA"/>
</dbReference>
<evidence type="ECO:0000256" key="9">
    <source>
        <dbReference type="ARBA" id="ARBA00023098"/>
    </source>
</evidence>
<evidence type="ECO:0000313" key="14">
    <source>
        <dbReference type="Proteomes" id="UP001604043"/>
    </source>
</evidence>
<keyword evidence="2" id="KW-1003">Cell membrane</keyword>
<keyword evidence="4" id="KW-0997">Cell inner membrane</keyword>
<accession>A0ABW6ZFQ2</accession>
<dbReference type="PANTHER" id="PTHR30561">
    <property type="entry name" value="SMR FAMILY PROTON-DEPENDENT DRUG EFFLUX TRANSPORTER SUGE"/>
    <property type="match status" value="1"/>
</dbReference>
<evidence type="ECO:0000256" key="6">
    <source>
        <dbReference type="ARBA" id="ARBA00022692"/>
    </source>
</evidence>
<evidence type="ECO:0000256" key="10">
    <source>
        <dbReference type="ARBA" id="ARBA00023136"/>
    </source>
</evidence>
<dbReference type="InterPro" id="IPR000390">
    <property type="entry name" value="Small_drug/metabolite_transptr"/>
</dbReference>
<keyword evidence="10 11" id="KW-0472">Membrane</keyword>
<keyword evidence="6 11" id="KW-0812">Transmembrane</keyword>
<keyword evidence="7" id="KW-0448">Lipopolysaccharide biosynthesis</keyword>
<feature type="domain" description="EamA" evidence="12">
    <location>
        <begin position="53"/>
        <end position="121"/>
    </location>
</feature>